<keyword evidence="4" id="KW-1185">Reference proteome</keyword>
<dbReference type="AlphaFoldDB" id="A0A1M5EKN0"/>
<organism evidence="3 4">
    <name type="scientific">Loktanella atrilutea</name>
    <dbReference type="NCBI Taxonomy" id="366533"/>
    <lineage>
        <taxon>Bacteria</taxon>
        <taxon>Pseudomonadati</taxon>
        <taxon>Pseudomonadota</taxon>
        <taxon>Alphaproteobacteria</taxon>
        <taxon>Rhodobacterales</taxon>
        <taxon>Roseobacteraceae</taxon>
        <taxon>Loktanella</taxon>
    </lineage>
</organism>
<dbReference type="Gene3D" id="3.10.560.10">
    <property type="entry name" value="Outer membrane lipoprotein wza domain like"/>
    <property type="match status" value="2"/>
</dbReference>
<feature type="domain" description="Polysaccharide export protein N-terminal" evidence="2">
    <location>
        <begin position="85"/>
        <end position="170"/>
    </location>
</feature>
<dbReference type="Gene3D" id="3.30.1950.10">
    <property type="entry name" value="wza like domain"/>
    <property type="match status" value="1"/>
</dbReference>
<accession>A0A1M5EKN0</accession>
<dbReference type="InterPro" id="IPR049712">
    <property type="entry name" value="Poly_export"/>
</dbReference>
<proteinExistence type="predicted"/>
<evidence type="ECO:0000313" key="4">
    <source>
        <dbReference type="Proteomes" id="UP000183987"/>
    </source>
</evidence>
<dbReference type="PROSITE" id="PS51257">
    <property type="entry name" value="PROKAR_LIPOPROTEIN"/>
    <property type="match status" value="1"/>
</dbReference>
<reference evidence="4" key="1">
    <citation type="submission" date="2016-11" db="EMBL/GenBank/DDBJ databases">
        <authorList>
            <person name="Varghese N."/>
            <person name="Submissions S."/>
        </authorList>
    </citation>
    <scope>NUCLEOTIDE SEQUENCE [LARGE SCALE GENOMIC DNA]</scope>
    <source>
        <strain evidence="4">DSM 29326</strain>
    </source>
</reference>
<dbReference type="Proteomes" id="UP000183987">
    <property type="component" value="Unassembled WGS sequence"/>
</dbReference>
<keyword evidence="1" id="KW-0732">Signal</keyword>
<evidence type="ECO:0000313" key="3">
    <source>
        <dbReference type="EMBL" id="SHF79694.1"/>
    </source>
</evidence>
<dbReference type="STRING" id="366533.SAMN05444339_11329"/>
<protein>
    <submittedName>
        <fullName evidence="3">Polysaccharide export outer membrane protein</fullName>
    </submittedName>
</protein>
<dbReference type="Pfam" id="PF02563">
    <property type="entry name" value="Poly_export"/>
    <property type="match status" value="1"/>
</dbReference>
<sequence>MRVTFRRIFMLGLCLSLGFVLSACNLPRGAGFRNEVLSAKAGVDENGKPAYDFAVFSVTRASLPLLAGWPGNVTGTLPWIGQVDQPASMIIGPGDMLKISIWDAEENSLLTNPGQRVAQLQDVQVGFDGRIFLPFVGNMKVSGMSPATARERIQDMLLNTVPSAQVQLSVAPGRSNTVTLASGVRNPGVYPLADRNVSLLSVIAQGGGVPDQLVNPRVKLFRGGKAYGVSMDRLFAEPNLDTTLQGGDRILVEADDRYFLSLGAVTRESLYPFPKDQVSALDALSIMGGVSALRANPQGILILRDYPLSTVRPVASPNASPSPEGPPRDRVVFTIDLTKADGLFSAGKFQIQSGDLIYVTESPLGTATNLLSLFTNVARARERLQQ</sequence>
<dbReference type="RefSeq" id="WP_245810786.1">
    <property type="nucleotide sequence ID" value="NZ_FQUE01000013.1"/>
</dbReference>
<evidence type="ECO:0000259" key="2">
    <source>
        <dbReference type="Pfam" id="PF02563"/>
    </source>
</evidence>
<dbReference type="PANTHER" id="PTHR33619:SF3">
    <property type="entry name" value="POLYSACCHARIDE EXPORT PROTEIN GFCE-RELATED"/>
    <property type="match status" value="1"/>
</dbReference>
<gene>
    <name evidence="3" type="ORF">SAMN05444339_11329</name>
</gene>
<dbReference type="EMBL" id="FQUE01000013">
    <property type="protein sequence ID" value="SHF79694.1"/>
    <property type="molecule type" value="Genomic_DNA"/>
</dbReference>
<dbReference type="PANTHER" id="PTHR33619">
    <property type="entry name" value="POLYSACCHARIDE EXPORT PROTEIN GFCE-RELATED"/>
    <property type="match status" value="1"/>
</dbReference>
<evidence type="ECO:0000256" key="1">
    <source>
        <dbReference type="ARBA" id="ARBA00022729"/>
    </source>
</evidence>
<dbReference type="InterPro" id="IPR003715">
    <property type="entry name" value="Poly_export_N"/>
</dbReference>
<name>A0A1M5EKN0_LOKAT</name>
<dbReference type="GO" id="GO:0015159">
    <property type="term" value="F:polysaccharide transmembrane transporter activity"/>
    <property type="evidence" value="ECO:0007669"/>
    <property type="project" value="InterPro"/>
</dbReference>